<accession>A0ABQ6NQL6</accession>
<gene>
    <name evidence="1" type="ORF">PghCCS26_41940</name>
</gene>
<comment type="caution">
    <text evidence="1">The sequence shown here is derived from an EMBL/GenBank/DDBJ whole genome shotgun (WGS) entry which is preliminary data.</text>
</comment>
<sequence length="109" mass="12510">METMSDWQNIKISGIASIRKCVGEFEVGELIKTPYSKFIVKVFEGSEGDFTGYTNLLVKDKDGTPYPGIGRGFNVEETLRNTILNFLEMLDMKEIWHEDDFEIADPFDF</sequence>
<evidence type="ECO:0008006" key="3">
    <source>
        <dbReference type="Google" id="ProtNLM"/>
    </source>
</evidence>
<organism evidence="1 2">
    <name type="scientific">Paenibacillus glycanilyticus</name>
    <dbReference type="NCBI Taxonomy" id="126569"/>
    <lineage>
        <taxon>Bacteria</taxon>
        <taxon>Bacillati</taxon>
        <taxon>Bacillota</taxon>
        <taxon>Bacilli</taxon>
        <taxon>Bacillales</taxon>
        <taxon>Paenibacillaceae</taxon>
        <taxon>Paenibacillus</taxon>
    </lineage>
</organism>
<proteinExistence type="predicted"/>
<dbReference type="RefSeq" id="WP_317981150.1">
    <property type="nucleotide sequence ID" value="NZ_BTCL01000017.1"/>
</dbReference>
<evidence type="ECO:0000313" key="2">
    <source>
        <dbReference type="Proteomes" id="UP001285921"/>
    </source>
</evidence>
<name>A0ABQ6NQL6_9BACL</name>
<dbReference type="Proteomes" id="UP001285921">
    <property type="component" value="Unassembled WGS sequence"/>
</dbReference>
<keyword evidence="2" id="KW-1185">Reference proteome</keyword>
<evidence type="ECO:0000313" key="1">
    <source>
        <dbReference type="EMBL" id="GMK47064.1"/>
    </source>
</evidence>
<dbReference type="EMBL" id="BTCL01000017">
    <property type="protein sequence ID" value="GMK47064.1"/>
    <property type="molecule type" value="Genomic_DNA"/>
</dbReference>
<reference evidence="1 2" key="1">
    <citation type="submission" date="2023-05" db="EMBL/GenBank/DDBJ databases">
        <title>Draft genome of Paenibacillus sp. CCS26.</title>
        <authorList>
            <person name="Akita H."/>
            <person name="Shinto Y."/>
            <person name="Kimura Z."/>
        </authorList>
    </citation>
    <scope>NUCLEOTIDE SEQUENCE [LARGE SCALE GENOMIC DNA]</scope>
    <source>
        <strain evidence="1 2">CCS26</strain>
    </source>
</reference>
<protein>
    <recommendedName>
        <fullName evidence="3">Large polyvalent protein associated domain-containing protein</fullName>
    </recommendedName>
</protein>